<keyword evidence="11" id="KW-0998">Cell outer membrane</keyword>
<organism evidence="13 14">
    <name type="scientific">Geomonas anaerohicana</name>
    <dbReference type="NCBI Taxonomy" id="2798583"/>
    <lineage>
        <taxon>Bacteria</taxon>
        <taxon>Pseudomonadati</taxon>
        <taxon>Thermodesulfobacteriota</taxon>
        <taxon>Desulfuromonadia</taxon>
        <taxon>Geobacterales</taxon>
        <taxon>Geobacteraceae</taxon>
        <taxon>Geomonas</taxon>
    </lineage>
</organism>
<keyword evidence="14" id="KW-1185">Reference proteome</keyword>
<evidence type="ECO:0000256" key="11">
    <source>
        <dbReference type="ARBA" id="ARBA00023237"/>
    </source>
</evidence>
<keyword evidence="6" id="KW-0732">Signal</keyword>
<evidence type="ECO:0000256" key="4">
    <source>
        <dbReference type="ARBA" id="ARBA00016202"/>
    </source>
</evidence>
<dbReference type="EMBL" id="JAEMHL010000003">
    <property type="protein sequence ID" value="MBJ6750188.1"/>
    <property type="molecule type" value="Genomic_DNA"/>
</dbReference>
<dbReference type="RefSeq" id="WP_199388707.1">
    <property type="nucleotide sequence ID" value="NZ_JAEMHL010000003.1"/>
</dbReference>
<evidence type="ECO:0000256" key="2">
    <source>
        <dbReference type="ARBA" id="ARBA00009696"/>
    </source>
</evidence>
<evidence type="ECO:0000256" key="3">
    <source>
        <dbReference type="ARBA" id="ARBA00011245"/>
    </source>
</evidence>
<dbReference type="InterPro" id="IPR004565">
    <property type="entry name" value="OM_lipoprot_LolB"/>
</dbReference>
<dbReference type="SUPFAM" id="SSF89392">
    <property type="entry name" value="Prokaryotic lipoproteins and lipoprotein localization factors"/>
    <property type="match status" value="1"/>
</dbReference>
<evidence type="ECO:0000256" key="8">
    <source>
        <dbReference type="ARBA" id="ARBA00023136"/>
    </source>
</evidence>
<evidence type="ECO:0000313" key="14">
    <source>
        <dbReference type="Proteomes" id="UP000614714"/>
    </source>
</evidence>
<evidence type="ECO:0000313" key="13">
    <source>
        <dbReference type="EMBL" id="MBJ6750188.1"/>
    </source>
</evidence>
<sequence>MTVHKRLRPLLLIVLLIGAATLTGCATVKKPLTGLVPGRGITTVQSSVSLSATSGERSSAGRGYLVYQAPDLYHLLILSPFGQTMLEAFGEDDRFTCVIPSKQVAFTGLLSELPEQSALKSLQLFRWVMAPSPLPVPGPLKEKVEVAGTTYYFDEVGMLERKVAPSGDKVSYQGYQSLDGVPFPETIEIRNATGGEVRIVFDEPQLNAPVEASTLKPELSGMAVYPLSEFRAM</sequence>
<evidence type="ECO:0000256" key="10">
    <source>
        <dbReference type="ARBA" id="ARBA00023186"/>
    </source>
</evidence>
<keyword evidence="7" id="KW-0653">Protein transport</keyword>
<comment type="caution">
    <text evidence="13">The sequence shown here is derived from an EMBL/GenBank/DDBJ whole genome shotgun (WGS) entry which is preliminary data.</text>
</comment>
<comment type="similarity">
    <text evidence="2">Belongs to the LolB family.</text>
</comment>
<name>A0ABS0YD01_9BACT</name>
<dbReference type="InterPro" id="IPR029046">
    <property type="entry name" value="LolA/LolB/LppX"/>
</dbReference>
<comment type="subcellular location">
    <subcellularLocation>
        <location evidence="1">Cell outer membrane</location>
    </subcellularLocation>
</comment>
<comment type="subunit">
    <text evidence="3">Monomer.</text>
</comment>
<dbReference type="PROSITE" id="PS51257">
    <property type="entry name" value="PROKAR_LIPOPROTEIN"/>
    <property type="match status" value="1"/>
</dbReference>
<keyword evidence="10" id="KW-0143">Chaperone</keyword>
<evidence type="ECO:0000256" key="5">
    <source>
        <dbReference type="ARBA" id="ARBA00022448"/>
    </source>
</evidence>
<proteinExistence type="inferred from homology"/>
<dbReference type="Proteomes" id="UP000614714">
    <property type="component" value="Unassembled WGS sequence"/>
</dbReference>
<evidence type="ECO:0000256" key="7">
    <source>
        <dbReference type="ARBA" id="ARBA00022927"/>
    </source>
</evidence>
<evidence type="ECO:0000256" key="9">
    <source>
        <dbReference type="ARBA" id="ARBA00023139"/>
    </source>
</evidence>
<evidence type="ECO:0000256" key="1">
    <source>
        <dbReference type="ARBA" id="ARBA00004442"/>
    </source>
</evidence>
<evidence type="ECO:0000256" key="12">
    <source>
        <dbReference type="ARBA" id="ARBA00023288"/>
    </source>
</evidence>
<dbReference type="Pfam" id="PF03550">
    <property type="entry name" value="LolB"/>
    <property type="match status" value="1"/>
</dbReference>
<evidence type="ECO:0000256" key="6">
    <source>
        <dbReference type="ARBA" id="ARBA00022729"/>
    </source>
</evidence>
<keyword evidence="5" id="KW-0813">Transport</keyword>
<keyword evidence="9" id="KW-0564">Palmitate</keyword>
<accession>A0ABS0YD01</accession>
<protein>
    <recommendedName>
        <fullName evidence="4">Outer-membrane lipoprotein LolB</fullName>
    </recommendedName>
</protein>
<reference evidence="13 14" key="1">
    <citation type="submission" date="2020-12" db="EMBL/GenBank/DDBJ databases">
        <title>Geomonas sp. Red421, isolated from paddy soil.</title>
        <authorList>
            <person name="Xu Z."/>
            <person name="Zhang Z."/>
            <person name="Masuda Y."/>
            <person name="Itoh H."/>
            <person name="Senoo K."/>
        </authorList>
    </citation>
    <scope>NUCLEOTIDE SEQUENCE [LARGE SCALE GENOMIC DNA]</scope>
    <source>
        <strain evidence="13 14">Red421</strain>
    </source>
</reference>
<dbReference type="Gene3D" id="2.50.20.10">
    <property type="entry name" value="Lipoprotein localisation LolA/LolB/LppX"/>
    <property type="match status" value="1"/>
</dbReference>
<keyword evidence="8" id="KW-0472">Membrane</keyword>
<keyword evidence="12 13" id="KW-0449">Lipoprotein</keyword>
<gene>
    <name evidence="13" type="ORF">JFN91_08180</name>
</gene>